<dbReference type="Proteomes" id="UP001153069">
    <property type="component" value="Unassembled WGS sequence"/>
</dbReference>
<evidence type="ECO:0000313" key="2">
    <source>
        <dbReference type="EMBL" id="CAB9527535.1"/>
    </source>
</evidence>
<protein>
    <submittedName>
        <fullName evidence="2">Uncharacterized protein</fullName>
    </submittedName>
</protein>
<proteinExistence type="predicted"/>
<keyword evidence="3" id="KW-1185">Reference proteome</keyword>
<dbReference type="EMBL" id="CAICTM010002012">
    <property type="protein sequence ID" value="CAB9527535.1"/>
    <property type="molecule type" value="Genomic_DNA"/>
</dbReference>
<evidence type="ECO:0000313" key="3">
    <source>
        <dbReference type="Proteomes" id="UP001153069"/>
    </source>
</evidence>
<reference evidence="2" key="1">
    <citation type="submission" date="2020-06" db="EMBL/GenBank/DDBJ databases">
        <authorList>
            <consortium name="Plant Systems Biology data submission"/>
        </authorList>
    </citation>
    <scope>NUCLEOTIDE SEQUENCE</scope>
    <source>
        <strain evidence="2">D6</strain>
    </source>
</reference>
<accession>A0A9N8EWC5</accession>
<comment type="caution">
    <text evidence="2">The sequence shown here is derived from an EMBL/GenBank/DDBJ whole genome shotgun (WGS) entry which is preliminary data.</text>
</comment>
<sequence length="376" mass="42496">MTLTRRAKFQVSSCCSTSSNDAEDDDSWSPSDDGCGEETIGDDASTTHTLKKKSKYEISSNASTKKECHKVWLQHLQQHGTSELPKKPWLKTPCMILNSKQQHLQVCGKTFSIQNIMMHGSNSSTKASVTDAIDSICRTPDCIATDHYRWMHWRERNSRKSCGRRVVCSTCHAKIPFPCVHKPPCEWGIMSKGNCTNCCHQKKVGKQQQVMEHETLPVGFECSRTGPTTLPDKNNELKTESRKVWIELTRKHGTTKLPKKRWMKTPCTKLNRTQKTAVVCGKQFRVPRIMMMGTHGPVRRLHKYTIDSICRTPGCIIPGHHSWMSTDEKVSRKFCAGIVMCQSCHLEMPLPCSHDPPCVWRVVSKDACSACSKTKS</sequence>
<organism evidence="2 3">
    <name type="scientific">Seminavis robusta</name>
    <dbReference type="NCBI Taxonomy" id="568900"/>
    <lineage>
        <taxon>Eukaryota</taxon>
        <taxon>Sar</taxon>
        <taxon>Stramenopiles</taxon>
        <taxon>Ochrophyta</taxon>
        <taxon>Bacillariophyta</taxon>
        <taxon>Bacillariophyceae</taxon>
        <taxon>Bacillariophycidae</taxon>
        <taxon>Naviculales</taxon>
        <taxon>Naviculaceae</taxon>
        <taxon>Seminavis</taxon>
    </lineage>
</organism>
<gene>
    <name evidence="2" type="ORF">SEMRO_2014_G311001.1</name>
</gene>
<name>A0A9N8EWC5_9STRA</name>
<feature type="region of interest" description="Disordered" evidence="1">
    <location>
        <begin position="15"/>
        <end position="47"/>
    </location>
</feature>
<dbReference type="AlphaFoldDB" id="A0A9N8EWC5"/>
<evidence type="ECO:0000256" key="1">
    <source>
        <dbReference type="SAM" id="MobiDB-lite"/>
    </source>
</evidence>